<dbReference type="InterPro" id="IPR014284">
    <property type="entry name" value="RNA_pol_sigma-70_dom"/>
</dbReference>
<dbReference type="SUPFAM" id="SSF88946">
    <property type="entry name" value="Sigma2 domain of RNA polymerase sigma factors"/>
    <property type="match status" value="1"/>
</dbReference>
<dbReference type="InterPro" id="IPR007627">
    <property type="entry name" value="RNA_pol_sigma70_r2"/>
</dbReference>
<evidence type="ECO:0000313" key="8">
    <source>
        <dbReference type="Proteomes" id="UP001333102"/>
    </source>
</evidence>
<reference evidence="8" key="1">
    <citation type="submission" date="2023-12" db="EMBL/GenBank/DDBJ databases">
        <title>Novel isolates from deep terrestrial aquifers shed light on the physiology and ecology of the class Limnochordia.</title>
        <authorList>
            <person name="Karnachuk O.V."/>
            <person name="Lukina A.P."/>
            <person name="Avakyan M.R."/>
            <person name="Kadnikov V."/>
            <person name="Begmatov S."/>
            <person name="Beletsky A.V."/>
            <person name="Mardanov A.V."/>
            <person name="Ravin N.V."/>
        </authorList>
    </citation>
    <scope>NUCLEOTIDE SEQUENCE [LARGE SCALE GENOMIC DNA]</scope>
    <source>
        <strain evidence="8">LN</strain>
    </source>
</reference>
<dbReference type="Gene3D" id="1.20.120.1810">
    <property type="match status" value="1"/>
</dbReference>
<dbReference type="InterPro" id="IPR001387">
    <property type="entry name" value="Cro/C1-type_HTH"/>
</dbReference>
<dbReference type="SUPFAM" id="SSF88659">
    <property type="entry name" value="Sigma3 and sigma4 domains of RNA polymerase sigma factors"/>
    <property type="match status" value="1"/>
</dbReference>
<feature type="domain" description="HTH cro/C1-type" evidence="6">
    <location>
        <begin position="191"/>
        <end position="221"/>
    </location>
</feature>
<evidence type="ECO:0000313" key="7">
    <source>
        <dbReference type="EMBL" id="WRP13288.1"/>
    </source>
</evidence>
<dbReference type="NCBIfam" id="TIGR02937">
    <property type="entry name" value="sigma70-ECF"/>
    <property type="match status" value="1"/>
</dbReference>
<accession>A0ABZ1BLA4</accession>
<evidence type="ECO:0000259" key="6">
    <source>
        <dbReference type="PROSITE" id="PS50943"/>
    </source>
</evidence>
<feature type="region of interest" description="Disordered" evidence="5">
    <location>
        <begin position="1"/>
        <end position="21"/>
    </location>
</feature>
<dbReference type="EMBL" id="CP141614">
    <property type="protein sequence ID" value="WRP13288.1"/>
    <property type="molecule type" value="Genomic_DNA"/>
</dbReference>
<sequence length="247" mass="26494">MCACSSGPPARPPAPSPDRAVRPEAHEGLVVAVARRFRWSAVPYEDLLQAARLGLVQAAARFDPHLGIAFATYAVPIMLGEVRRLVDRARPVSGARTARALVARAEAVRQRLERQTSREVTLGEVAGDLGVDAAELAAAIGALSDPLPLEPDPSAAQAGPEPAGAPSPDAWIDRLAVRQALAGLPSEWRAIVYLRYFRGLSQSEAARILGISQPVVSRRERAALALLRHRLEPHPEGGDPWRHLPEG</sequence>
<evidence type="ECO:0000256" key="1">
    <source>
        <dbReference type="ARBA" id="ARBA00023015"/>
    </source>
</evidence>
<organism evidence="7 8">
    <name type="scientific">Geochorda subterranea</name>
    <dbReference type="NCBI Taxonomy" id="3109564"/>
    <lineage>
        <taxon>Bacteria</taxon>
        <taxon>Bacillati</taxon>
        <taxon>Bacillota</taxon>
        <taxon>Limnochordia</taxon>
        <taxon>Limnochordales</taxon>
        <taxon>Geochordaceae</taxon>
        <taxon>Geochorda</taxon>
    </lineage>
</organism>
<dbReference type="CDD" id="cd06171">
    <property type="entry name" value="Sigma70_r4"/>
    <property type="match status" value="1"/>
</dbReference>
<dbReference type="RefSeq" id="WP_324667533.1">
    <property type="nucleotide sequence ID" value="NZ_CP141614.1"/>
</dbReference>
<name>A0ABZ1BLA4_9FIRM</name>
<keyword evidence="8" id="KW-1185">Reference proteome</keyword>
<evidence type="ECO:0000256" key="3">
    <source>
        <dbReference type="ARBA" id="ARBA00023125"/>
    </source>
</evidence>
<dbReference type="Proteomes" id="UP001333102">
    <property type="component" value="Chromosome"/>
</dbReference>
<dbReference type="InterPro" id="IPR013325">
    <property type="entry name" value="RNA_pol_sigma_r2"/>
</dbReference>
<evidence type="ECO:0000256" key="2">
    <source>
        <dbReference type="ARBA" id="ARBA00023082"/>
    </source>
</evidence>
<evidence type="ECO:0000256" key="5">
    <source>
        <dbReference type="SAM" id="MobiDB-lite"/>
    </source>
</evidence>
<dbReference type="Pfam" id="PF04542">
    <property type="entry name" value="Sigma70_r2"/>
    <property type="match status" value="1"/>
</dbReference>
<protein>
    <submittedName>
        <fullName evidence="7">Sigma-70 family RNA polymerase sigma factor</fullName>
    </submittedName>
</protein>
<dbReference type="PANTHER" id="PTHR30385:SF4">
    <property type="entry name" value="RNA POLYMERASE SIGMA-E FACTOR"/>
    <property type="match status" value="1"/>
</dbReference>
<keyword evidence="4" id="KW-0804">Transcription</keyword>
<dbReference type="Gene3D" id="1.20.140.160">
    <property type="match status" value="1"/>
</dbReference>
<dbReference type="InterPro" id="IPR007630">
    <property type="entry name" value="RNA_pol_sigma70_r4"/>
</dbReference>
<dbReference type="PANTHER" id="PTHR30385">
    <property type="entry name" value="SIGMA FACTOR F FLAGELLAR"/>
    <property type="match status" value="1"/>
</dbReference>
<dbReference type="PROSITE" id="PS50943">
    <property type="entry name" value="HTH_CROC1"/>
    <property type="match status" value="1"/>
</dbReference>
<gene>
    <name evidence="7" type="ORF">VLY81_07430</name>
</gene>
<dbReference type="Pfam" id="PF04545">
    <property type="entry name" value="Sigma70_r4"/>
    <property type="match status" value="1"/>
</dbReference>
<dbReference type="InterPro" id="IPR013324">
    <property type="entry name" value="RNA_pol_sigma_r3/r4-like"/>
</dbReference>
<keyword evidence="2" id="KW-0731">Sigma factor</keyword>
<evidence type="ECO:0000256" key="4">
    <source>
        <dbReference type="ARBA" id="ARBA00023163"/>
    </source>
</evidence>
<proteinExistence type="predicted"/>
<keyword evidence="1" id="KW-0805">Transcription regulation</keyword>
<keyword evidence="3" id="KW-0238">DNA-binding</keyword>